<dbReference type="PROSITE" id="PS50835">
    <property type="entry name" value="IG_LIKE"/>
    <property type="match status" value="1"/>
</dbReference>
<sequence>MSVSARLQDICTMAKTPLSFLLLHCAGSLFQPVLTRLSSTSASLGALAKFICTLSREHNTFSIEWFQQQPGKAPRYVMELNSDGSHRKEDGIPDHFLGSSFGANCYLIFSNLQPEDEADYISGISHSSRGPIPVKHSD</sequence>
<dbReference type="InterPro" id="IPR013783">
    <property type="entry name" value="Ig-like_fold"/>
</dbReference>
<dbReference type="Pfam" id="PF07686">
    <property type="entry name" value="V-set"/>
    <property type="match status" value="1"/>
</dbReference>
<reference evidence="3" key="1">
    <citation type="submission" date="2012-07" db="EMBL/GenBank/DDBJ databases">
        <title>Genome of the Chinese tree shrew, a rising model animal genetically related to primates.</title>
        <authorList>
            <person name="Zhang G."/>
            <person name="Fan Y."/>
            <person name="Yao Y."/>
            <person name="Huang Z."/>
        </authorList>
    </citation>
    <scope>NUCLEOTIDE SEQUENCE [LARGE SCALE GENOMIC DNA]</scope>
</reference>
<gene>
    <name evidence="2" type="ORF">TREES_T100013706</name>
</gene>
<reference evidence="3" key="2">
    <citation type="journal article" date="2013" name="Nat. Commun.">
        <title>Genome of the Chinese tree shrew.</title>
        <authorList>
            <person name="Fan Y."/>
            <person name="Huang Z.Y."/>
            <person name="Cao C.C."/>
            <person name="Chen C.S."/>
            <person name="Chen Y.X."/>
            <person name="Fan D.D."/>
            <person name="He J."/>
            <person name="Hou H.L."/>
            <person name="Hu L."/>
            <person name="Hu X.T."/>
            <person name="Jiang X.T."/>
            <person name="Lai R."/>
            <person name="Lang Y.S."/>
            <person name="Liang B."/>
            <person name="Liao S.G."/>
            <person name="Mu D."/>
            <person name="Ma Y.Y."/>
            <person name="Niu Y.Y."/>
            <person name="Sun X.Q."/>
            <person name="Xia J.Q."/>
            <person name="Xiao J."/>
            <person name="Xiong Z.Q."/>
            <person name="Xu L."/>
            <person name="Yang L."/>
            <person name="Zhang Y."/>
            <person name="Zhao W."/>
            <person name="Zhao X.D."/>
            <person name="Zheng Y.T."/>
            <person name="Zhou J.M."/>
            <person name="Zhu Y.B."/>
            <person name="Zhang G.J."/>
            <person name="Wang J."/>
            <person name="Yao Y.G."/>
        </authorList>
    </citation>
    <scope>NUCLEOTIDE SEQUENCE [LARGE SCALE GENOMIC DNA]</scope>
</reference>
<protein>
    <submittedName>
        <fullName evidence="2">Pre-B lymphocyte protein 3</fullName>
    </submittedName>
</protein>
<dbReference type="EMBL" id="KB365225">
    <property type="protein sequence ID" value="ELV11372.1"/>
    <property type="molecule type" value="Genomic_DNA"/>
</dbReference>
<dbReference type="SUPFAM" id="SSF48726">
    <property type="entry name" value="Immunoglobulin"/>
    <property type="match status" value="1"/>
</dbReference>
<dbReference type="InterPro" id="IPR036179">
    <property type="entry name" value="Ig-like_dom_sf"/>
</dbReference>
<evidence type="ECO:0000259" key="1">
    <source>
        <dbReference type="PROSITE" id="PS50835"/>
    </source>
</evidence>
<evidence type="ECO:0000313" key="3">
    <source>
        <dbReference type="Proteomes" id="UP000011518"/>
    </source>
</evidence>
<dbReference type="FunCoup" id="L8Y519">
    <property type="interactions" value="88"/>
</dbReference>
<evidence type="ECO:0000313" key="2">
    <source>
        <dbReference type="EMBL" id="ELV11372.1"/>
    </source>
</evidence>
<dbReference type="InParanoid" id="L8Y519"/>
<dbReference type="InterPro" id="IPR007110">
    <property type="entry name" value="Ig-like_dom"/>
</dbReference>
<dbReference type="Proteomes" id="UP000011518">
    <property type="component" value="Unassembled WGS sequence"/>
</dbReference>
<dbReference type="Gene3D" id="2.60.40.10">
    <property type="entry name" value="Immunoglobulins"/>
    <property type="match status" value="1"/>
</dbReference>
<keyword evidence="3" id="KW-1185">Reference proteome</keyword>
<accession>L8Y519</accession>
<name>L8Y519_TUPCH</name>
<dbReference type="InterPro" id="IPR050150">
    <property type="entry name" value="IgV_Light_Chain"/>
</dbReference>
<dbReference type="AlphaFoldDB" id="L8Y519"/>
<organism evidence="2 3">
    <name type="scientific">Tupaia chinensis</name>
    <name type="common">Chinese tree shrew</name>
    <name type="synonym">Tupaia belangeri chinensis</name>
    <dbReference type="NCBI Taxonomy" id="246437"/>
    <lineage>
        <taxon>Eukaryota</taxon>
        <taxon>Metazoa</taxon>
        <taxon>Chordata</taxon>
        <taxon>Craniata</taxon>
        <taxon>Vertebrata</taxon>
        <taxon>Euteleostomi</taxon>
        <taxon>Mammalia</taxon>
        <taxon>Eutheria</taxon>
        <taxon>Euarchontoglires</taxon>
        <taxon>Scandentia</taxon>
        <taxon>Tupaiidae</taxon>
        <taxon>Tupaia</taxon>
    </lineage>
</organism>
<proteinExistence type="predicted"/>
<feature type="domain" description="Ig-like" evidence="1">
    <location>
        <begin position="32"/>
        <end position="138"/>
    </location>
</feature>
<dbReference type="PANTHER" id="PTHR23267">
    <property type="entry name" value="IMMUNOGLOBULIN LIGHT CHAIN"/>
    <property type="match status" value="1"/>
</dbReference>
<dbReference type="InterPro" id="IPR013106">
    <property type="entry name" value="Ig_V-set"/>
</dbReference>